<proteinExistence type="predicted"/>
<evidence type="ECO:0000313" key="3">
    <source>
        <dbReference type="EMBL" id="VFJ46548.1"/>
    </source>
</evidence>
<dbReference type="Gene3D" id="1.10.101.10">
    <property type="entry name" value="PGBD-like superfamily/PGBD"/>
    <property type="match status" value="1"/>
</dbReference>
<dbReference type="InterPro" id="IPR036365">
    <property type="entry name" value="PGBD-like_sf"/>
</dbReference>
<dbReference type="PANTHER" id="PTHR43628">
    <property type="entry name" value="ACTIVATOR OF C KINASE PROTEIN 1-RELATED"/>
    <property type="match status" value="1"/>
</dbReference>
<evidence type="ECO:0000259" key="2">
    <source>
        <dbReference type="Pfam" id="PF01471"/>
    </source>
</evidence>
<dbReference type="InterPro" id="IPR036366">
    <property type="entry name" value="PGBDSf"/>
</dbReference>
<dbReference type="Pfam" id="PF08238">
    <property type="entry name" value="Sel1"/>
    <property type="match status" value="3"/>
</dbReference>
<dbReference type="SMART" id="SM00671">
    <property type="entry name" value="SEL1"/>
    <property type="match status" value="3"/>
</dbReference>
<feature type="region of interest" description="Disordered" evidence="1">
    <location>
        <begin position="202"/>
        <end position="263"/>
    </location>
</feature>
<gene>
    <name evidence="3" type="ORF">BECKDK2373C_GA0170839_101526</name>
</gene>
<reference evidence="3" key="1">
    <citation type="submission" date="2019-02" db="EMBL/GenBank/DDBJ databases">
        <authorList>
            <person name="Gruber-Vodicka R. H."/>
            <person name="Seah K. B. B."/>
        </authorList>
    </citation>
    <scope>NUCLEOTIDE SEQUENCE</scope>
    <source>
        <strain evidence="3">BECK_DK161</strain>
    </source>
</reference>
<dbReference type="InterPro" id="IPR006597">
    <property type="entry name" value="Sel1-like"/>
</dbReference>
<dbReference type="Pfam" id="PF01471">
    <property type="entry name" value="PG_binding_1"/>
    <property type="match status" value="1"/>
</dbReference>
<dbReference type="EMBL" id="CAADEY010000015">
    <property type="protein sequence ID" value="VFJ46548.1"/>
    <property type="molecule type" value="Genomic_DNA"/>
</dbReference>
<dbReference type="PANTHER" id="PTHR43628:SF1">
    <property type="entry name" value="CHITIN SYNTHASE REGULATORY FACTOR 2-RELATED"/>
    <property type="match status" value="1"/>
</dbReference>
<accession>A0A450S468</accession>
<feature type="domain" description="Peptidoglycan binding-like" evidence="2">
    <location>
        <begin position="292"/>
        <end position="346"/>
    </location>
</feature>
<dbReference type="InterPro" id="IPR002477">
    <property type="entry name" value="Peptidoglycan-bd-like"/>
</dbReference>
<evidence type="ECO:0000256" key="1">
    <source>
        <dbReference type="SAM" id="MobiDB-lite"/>
    </source>
</evidence>
<dbReference type="Gene3D" id="1.25.40.10">
    <property type="entry name" value="Tetratricopeptide repeat domain"/>
    <property type="match status" value="1"/>
</dbReference>
<dbReference type="InterPro" id="IPR052945">
    <property type="entry name" value="Mitotic_Regulator"/>
</dbReference>
<protein>
    <submittedName>
        <fullName evidence="3">Peptidoglycan binding domain-containing protein</fullName>
    </submittedName>
</protein>
<sequence>MKKKPAALPIFALRTRSRKNKAPGKSGARPKTHSLWVLAVFFLMGLAISAVADEGTAFPAWAEEDTTAVVTRLKARAEQGDAETQNRLGNMYYHGDGVPEDRERAAYWYRKAANQGYAPGQFNLARLYRAGKGVDQDHALAVRWYRKAAEQGLPIAQFFLGKSYAEGQGVDKDPVVAYRWLDRAAAQGDEDAKWARARLVKGMSPQQRAEVDAGSAAGSTIADAKGADTGGNAGKIQPLPQEKRSQKPSPQGPPAPPAVHNAPSPRFTRVITAQDSGPEPQPGTEKIRLSPEEIRSLQNELRILGLEPGPVDGIMGAKTRAAIRRFRKRIEQKPDGKISRELLETLHAKQRKETS</sequence>
<dbReference type="AlphaFoldDB" id="A0A450S468"/>
<name>A0A450S468_9GAMM</name>
<dbReference type="SUPFAM" id="SSF81901">
    <property type="entry name" value="HCP-like"/>
    <property type="match status" value="1"/>
</dbReference>
<organism evidence="3">
    <name type="scientific">Candidatus Kentrum sp. DK</name>
    <dbReference type="NCBI Taxonomy" id="2126562"/>
    <lineage>
        <taxon>Bacteria</taxon>
        <taxon>Pseudomonadati</taxon>
        <taxon>Pseudomonadota</taxon>
        <taxon>Gammaproteobacteria</taxon>
        <taxon>Candidatus Kentrum</taxon>
    </lineage>
</organism>
<dbReference type="SUPFAM" id="SSF47090">
    <property type="entry name" value="PGBD-like"/>
    <property type="match status" value="1"/>
</dbReference>
<dbReference type="InterPro" id="IPR011990">
    <property type="entry name" value="TPR-like_helical_dom_sf"/>
</dbReference>